<evidence type="ECO:0000256" key="2">
    <source>
        <dbReference type="SAM" id="Phobius"/>
    </source>
</evidence>
<keyword evidence="4" id="KW-1185">Reference proteome</keyword>
<name>A0ABX1GQ73_9FLAO</name>
<evidence type="ECO:0000313" key="3">
    <source>
        <dbReference type="EMBL" id="NKI30942.1"/>
    </source>
</evidence>
<feature type="transmembrane region" description="Helical" evidence="2">
    <location>
        <begin position="21"/>
        <end position="40"/>
    </location>
</feature>
<keyword evidence="2" id="KW-1133">Transmembrane helix</keyword>
<evidence type="ECO:0000256" key="1">
    <source>
        <dbReference type="SAM" id="Coils"/>
    </source>
</evidence>
<reference evidence="3 4" key="1">
    <citation type="submission" date="2020-04" db="EMBL/GenBank/DDBJ databases">
        <authorList>
            <person name="Yoon J."/>
        </authorList>
    </citation>
    <scope>NUCLEOTIDE SEQUENCE [LARGE SCALE GENOMIC DNA]</scope>
    <source>
        <strain evidence="3 4">DJ-13</strain>
    </source>
</reference>
<sequence>MIKFFRRIRQKLISEKSFSKYLFYATGEIVLVVIGILIALKINNWNTETIEQKQELKLVHRLNSDLKNNLAEVKDIQSRLIINQQGIDSLISGLKKNSYTDMVPFYMNFAQRKTFFTNSSTAYQMIRNGMANYFSNDQILEPVLNLYEIDFEEINERQEQLHQEIDYLKRNFIFNEFEPAPRKMQFKFNDFDKVSNDLFVPIDFNQLSNNKAFLNNLIQLRQSVDNRLVNLEETQEKIEKTLETIEGVLKNSQ</sequence>
<evidence type="ECO:0000313" key="4">
    <source>
        <dbReference type="Proteomes" id="UP000718451"/>
    </source>
</evidence>
<proteinExistence type="predicted"/>
<keyword evidence="2" id="KW-0812">Transmembrane</keyword>
<dbReference type="InterPro" id="IPR045749">
    <property type="entry name" value="DUF6090"/>
</dbReference>
<feature type="coiled-coil region" evidence="1">
    <location>
        <begin position="144"/>
        <end position="171"/>
    </location>
</feature>
<comment type="caution">
    <text evidence="3">The sequence shown here is derived from an EMBL/GenBank/DDBJ whole genome shotgun (WGS) entry which is preliminary data.</text>
</comment>
<dbReference type="Pfam" id="PF19578">
    <property type="entry name" value="DUF6090"/>
    <property type="match status" value="1"/>
</dbReference>
<dbReference type="RefSeq" id="WP_168550558.1">
    <property type="nucleotide sequence ID" value="NZ_JAAWWL010000001.1"/>
</dbReference>
<dbReference type="EMBL" id="JAAWWL010000001">
    <property type="protein sequence ID" value="NKI30942.1"/>
    <property type="molecule type" value="Genomic_DNA"/>
</dbReference>
<organism evidence="3 4">
    <name type="scientific">Croceivirga thetidis</name>
    <dbReference type="NCBI Taxonomy" id="2721623"/>
    <lineage>
        <taxon>Bacteria</taxon>
        <taxon>Pseudomonadati</taxon>
        <taxon>Bacteroidota</taxon>
        <taxon>Flavobacteriia</taxon>
        <taxon>Flavobacteriales</taxon>
        <taxon>Flavobacteriaceae</taxon>
        <taxon>Croceivirga</taxon>
    </lineage>
</organism>
<feature type="coiled-coil region" evidence="1">
    <location>
        <begin position="214"/>
        <end position="251"/>
    </location>
</feature>
<protein>
    <submittedName>
        <fullName evidence="3">Uncharacterized protein</fullName>
    </submittedName>
</protein>
<dbReference type="Proteomes" id="UP000718451">
    <property type="component" value="Unassembled WGS sequence"/>
</dbReference>
<gene>
    <name evidence="3" type="ORF">HCU67_03240</name>
</gene>
<keyword evidence="2" id="KW-0472">Membrane</keyword>
<accession>A0ABX1GQ73</accession>
<keyword evidence="1" id="KW-0175">Coiled coil</keyword>